<dbReference type="Proteomes" id="UP001206206">
    <property type="component" value="Unassembled WGS sequence"/>
</dbReference>
<gene>
    <name evidence="3" type="ORF">NON19_17245</name>
</gene>
<sequence>MTGARGDGPIRAARVSVLTGIRRIVTTTLTACLVPVTAALLLVVSVLTTPVSALRHGRWRLVRIFTFALLYLLVDLFGVVAAGWVWLRYAPGTRDARNRRTAATFALLDRLLRVLRLAAEPMFGLAVRVTPAVPRATNATPPVIVLVRHAGVGDSFLVLHLLLDRAGLRPHTVLKRMLRFDPCLDVIIGRLPHCFLPPRRGSTAEDAVRKLAGGLRRGDALVLFPEGGNYSERRHRRAVASLRRRGKARTAARAALMRHVLPPHAAGTLGALAAAHGADVVFVAHTGLDTIVSLPTLWAGIPLREPVRVHWWRVPAADVPDGDRAREEWLLTQWGQVDRWIADH</sequence>
<feature type="transmembrane region" description="Helical" evidence="1">
    <location>
        <begin position="64"/>
        <end position="87"/>
    </location>
</feature>
<name>A0ABT1PEC6_9ACTN</name>
<feature type="domain" description="Phospholipid/glycerol acyltransferase" evidence="2">
    <location>
        <begin position="143"/>
        <end position="288"/>
    </location>
</feature>
<organism evidence="3 4">
    <name type="scientific">Streptantibioticus rubrisoli</name>
    <dbReference type="NCBI Taxonomy" id="1387313"/>
    <lineage>
        <taxon>Bacteria</taxon>
        <taxon>Bacillati</taxon>
        <taxon>Actinomycetota</taxon>
        <taxon>Actinomycetes</taxon>
        <taxon>Kitasatosporales</taxon>
        <taxon>Streptomycetaceae</taxon>
        <taxon>Streptantibioticus</taxon>
    </lineage>
</organism>
<reference evidence="3 4" key="1">
    <citation type="submission" date="2022-06" db="EMBL/GenBank/DDBJ databases">
        <title>Draft genome sequence of type strain Streptomyces rubrisoli DSM 42083.</title>
        <authorList>
            <person name="Duangmal K."/>
            <person name="Klaysubun C."/>
        </authorList>
    </citation>
    <scope>NUCLEOTIDE SEQUENCE [LARGE SCALE GENOMIC DNA]</scope>
    <source>
        <strain evidence="3 4">DSM 42083</strain>
    </source>
</reference>
<evidence type="ECO:0000259" key="2">
    <source>
        <dbReference type="SMART" id="SM00563"/>
    </source>
</evidence>
<dbReference type="GO" id="GO:0016746">
    <property type="term" value="F:acyltransferase activity"/>
    <property type="evidence" value="ECO:0007669"/>
    <property type="project" value="UniProtKB-KW"/>
</dbReference>
<dbReference type="SMART" id="SM00563">
    <property type="entry name" value="PlsC"/>
    <property type="match status" value="1"/>
</dbReference>
<keyword evidence="3" id="KW-0808">Transferase</keyword>
<accession>A0ABT1PEC6</accession>
<dbReference type="SUPFAM" id="SSF69593">
    <property type="entry name" value="Glycerol-3-phosphate (1)-acyltransferase"/>
    <property type="match status" value="1"/>
</dbReference>
<feature type="transmembrane region" description="Helical" evidence="1">
    <location>
        <begin position="24"/>
        <end position="44"/>
    </location>
</feature>
<evidence type="ECO:0000313" key="4">
    <source>
        <dbReference type="Proteomes" id="UP001206206"/>
    </source>
</evidence>
<evidence type="ECO:0000256" key="1">
    <source>
        <dbReference type="SAM" id="Phobius"/>
    </source>
</evidence>
<dbReference type="EMBL" id="JANFNH010000019">
    <property type="protein sequence ID" value="MCQ4043717.1"/>
    <property type="molecule type" value="Genomic_DNA"/>
</dbReference>
<comment type="caution">
    <text evidence="3">The sequence shown here is derived from an EMBL/GenBank/DDBJ whole genome shotgun (WGS) entry which is preliminary data.</text>
</comment>
<evidence type="ECO:0000313" key="3">
    <source>
        <dbReference type="EMBL" id="MCQ4043717.1"/>
    </source>
</evidence>
<protein>
    <submittedName>
        <fullName evidence="3">1-acyl-sn-glycerol-3-phosphate acyltransferase</fullName>
    </submittedName>
</protein>
<dbReference type="RefSeq" id="WP_255929074.1">
    <property type="nucleotide sequence ID" value="NZ_JANFNH010000019.1"/>
</dbReference>
<keyword evidence="1" id="KW-0812">Transmembrane</keyword>
<keyword evidence="3" id="KW-0012">Acyltransferase</keyword>
<keyword evidence="4" id="KW-1185">Reference proteome</keyword>
<keyword evidence="1" id="KW-0472">Membrane</keyword>
<dbReference type="InterPro" id="IPR002123">
    <property type="entry name" value="Plipid/glycerol_acylTrfase"/>
</dbReference>
<proteinExistence type="predicted"/>
<keyword evidence="1" id="KW-1133">Transmembrane helix</keyword>
<dbReference type="Pfam" id="PF01553">
    <property type="entry name" value="Acyltransferase"/>
    <property type="match status" value="1"/>
</dbReference>